<dbReference type="Proteomes" id="UP000528286">
    <property type="component" value="Unassembled WGS sequence"/>
</dbReference>
<accession>A0A7W6J8D7</accession>
<reference evidence="1 2" key="1">
    <citation type="submission" date="2020-08" db="EMBL/GenBank/DDBJ databases">
        <title>Genomic Encyclopedia of Type Strains, Phase IV (KMG-IV): sequencing the most valuable type-strain genomes for metagenomic binning, comparative biology and taxonomic classification.</title>
        <authorList>
            <person name="Goeker M."/>
        </authorList>
    </citation>
    <scope>NUCLEOTIDE SEQUENCE [LARGE SCALE GENOMIC DNA]</scope>
    <source>
        <strain evidence="1 2">DSM 29853</strain>
    </source>
</reference>
<dbReference type="AlphaFoldDB" id="A0A7W6J8D7"/>
<name>A0A7W6J8D7_9HYPH</name>
<protein>
    <submittedName>
        <fullName evidence="1">Uncharacterized protein</fullName>
    </submittedName>
</protein>
<gene>
    <name evidence="1" type="ORF">GGR23_003019</name>
</gene>
<comment type="caution">
    <text evidence="1">The sequence shown here is derived from an EMBL/GenBank/DDBJ whole genome shotgun (WGS) entry which is preliminary data.</text>
</comment>
<evidence type="ECO:0000313" key="2">
    <source>
        <dbReference type="Proteomes" id="UP000528286"/>
    </source>
</evidence>
<proteinExistence type="predicted"/>
<dbReference type="EMBL" id="JACIEZ010000006">
    <property type="protein sequence ID" value="MBB4065811.1"/>
    <property type="molecule type" value="Genomic_DNA"/>
</dbReference>
<organism evidence="1 2">
    <name type="scientific">Gellertiella hungarica</name>
    <dbReference type="NCBI Taxonomy" id="1572859"/>
    <lineage>
        <taxon>Bacteria</taxon>
        <taxon>Pseudomonadati</taxon>
        <taxon>Pseudomonadota</taxon>
        <taxon>Alphaproteobacteria</taxon>
        <taxon>Hyphomicrobiales</taxon>
        <taxon>Rhizobiaceae</taxon>
        <taxon>Gellertiella</taxon>
    </lineage>
</organism>
<sequence length="90" mass="10601">MNRIVRKHYPVSKLPEDLREGISEGAEVMVTIEVTGMRSLSDFPPEPRKSQSVQELRESIRRYKTSPDFREATDDPVERIRALRDEWDDR</sequence>
<dbReference type="RefSeq" id="WP_183367106.1">
    <property type="nucleotide sequence ID" value="NZ_JACIEZ010000006.1"/>
</dbReference>
<evidence type="ECO:0000313" key="1">
    <source>
        <dbReference type="EMBL" id="MBB4065811.1"/>
    </source>
</evidence>
<keyword evidence="2" id="KW-1185">Reference proteome</keyword>